<proteinExistence type="predicted"/>
<evidence type="ECO:0000313" key="1">
    <source>
        <dbReference type="EMBL" id="KAH3687943.1"/>
    </source>
</evidence>
<dbReference type="EMBL" id="JAEUBG010000592">
    <property type="protein sequence ID" value="KAH3687943.1"/>
    <property type="molecule type" value="Genomic_DNA"/>
</dbReference>
<evidence type="ECO:0000313" key="2">
    <source>
        <dbReference type="Proteomes" id="UP000774326"/>
    </source>
</evidence>
<protein>
    <submittedName>
        <fullName evidence="1">Uncharacterized protein</fullName>
    </submittedName>
</protein>
<reference evidence="1" key="2">
    <citation type="submission" date="2021-01" db="EMBL/GenBank/DDBJ databases">
        <authorList>
            <person name="Schikora-Tamarit M.A."/>
        </authorList>
    </citation>
    <scope>NUCLEOTIDE SEQUENCE</scope>
    <source>
        <strain evidence="1">CBS2887</strain>
    </source>
</reference>
<comment type="caution">
    <text evidence="1">The sequence shown here is derived from an EMBL/GenBank/DDBJ whole genome shotgun (WGS) entry which is preliminary data.</text>
</comment>
<gene>
    <name evidence="1" type="ORF">WICPIJ_001058</name>
</gene>
<name>A0A9P8QCD0_WICPI</name>
<dbReference type="Proteomes" id="UP000774326">
    <property type="component" value="Unassembled WGS sequence"/>
</dbReference>
<keyword evidence="2" id="KW-1185">Reference proteome</keyword>
<sequence>MPDLTTHQTVLTLLFQLLRDSPWSSFLKKIQTSLSLTNSSLTPLSSSYEDILNLGVLRLQIKELEMVLDKKKQSADKQPIITILRKRIIQLRYKKLVHFQDDQLPLILNLISFYLQLLQSNNKANTTQQANELRRLNELSLVAEGVLKNITTDETTMQIVEEKLTTCRCKDLRISKKSHWENIFIEQFKKDYHQPEKMLNNIIDKISQEMELFMDEMEQIQNFTVPTRDPKLIKKQINIFKKQEKSLADIVNVKLQEEVYTKENQVTLYETLAYYIPPLVLTSLITYNTYKLRIRATMNYGILLSLNMFAVGVLADDGDGEYGYKERFRKLRYGMSLVRAKFNVGKEDFCDQ</sequence>
<reference evidence="1" key="1">
    <citation type="journal article" date="2021" name="Open Biol.">
        <title>Shared evolutionary footprints suggest mitochondrial oxidative damage underlies multiple complex I losses in fungi.</title>
        <authorList>
            <person name="Schikora-Tamarit M.A."/>
            <person name="Marcet-Houben M."/>
            <person name="Nosek J."/>
            <person name="Gabaldon T."/>
        </authorList>
    </citation>
    <scope>NUCLEOTIDE SEQUENCE</scope>
    <source>
        <strain evidence="1">CBS2887</strain>
    </source>
</reference>
<dbReference type="AlphaFoldDB" id="A0A9P8QCD0"/>
<organism evidence="1 2">
    <name type="scientific">Wickerhamomyces pijperi</name>
    <name type="common">Yeast</name>
    <name type="synonym">Pichia pijperi</name>
    <dbReference type="NCBI Taxonomy" id="599730"/>
    <lineage>
        <taxon>Eukaryota</taxon>
        <taxon>Fungi</taxon>
        <taxon>Dikarya</taxon>
        <taxon>Ascomycota</taxon>
        <taxon>Saccharomycotina</taxon>
        <taxon>Saccharomycetes</taxon>
        <taxon>Phaffomycetales</taxon>
        <taxon>Wickerhamomycetaceae</taxon>
        <taxon>Wickerhamomyces</taxon>
    </lineage>
</organism>
<accession>A0A9P8QCD0</accession>